<proteinExistence type="predicted"/>
<dbReference type="AlphaFoldDB" id="A0A559KE32"/>
<dbReference type="Proteomes" id="UP000317036">
    <property type="component" value="Unassembled WGS sequence"/>
</dbReference>
<reference evidence="1 2" key="1">
    <citation type="submission" date="2019-07" db="EMBL/GenBank/DDBJ databases">
        <authorList>
            <person name="Kim J."/>
        </authorList>
    </citation>
    <scope>NUCLEOTIDE SEQUENCE [LARGE SCALE GENOMIC DNA]</scope>
    <source>
        <strain evidence="1 2">JC52</strain>
    </source>
</reference>
<dbReference type="OrthoDB" id="2627867at2"/>
<comment type="caution">
    <text evidence="1">The sequence shown here is derived from an EMBL/GenBank/DDBJ whole genome shotgun (WGS) entry which is preliminary data.</text>
</comment>
<keyword evidence="2" id="KW-1185">Reference proteome</keyword>
<dbReference type="RefSeq" id="WP_144845447.1">
    <property type="nucleotide sequence ID" value="NZ_VNJI01000008.1"/>
</dbReference>
<organism evidence="1 2">
    <name type="scientific">Paenibacillus cremeus</name>
    <dbReference type="NCBI Taxonomy" id="2163881"/>
    <lineage>
        <taxon>Bacteria</taxon>
        <taxon>Bacillati</taxon>
        <taxon>Bacillota</taxon>
        <taxon>Bacilli</taxon>
        <taxon>Bacillales</taxon>
        <taxon>Paenibacillaceae</taxon>
        <taxon>Paenibacillus</taxon>
    </lineage>
</organism>
<evidence type="ECO:0000313" key="1">
    <source>
        <dbReference type="EMBL" id="TVY10397.1"/>
    </source>
</evidence>
<gene>
    <name evidence="1" type="ORF">FPZ49_08345</name>
</gene>
<evidence type="ECO:0000313" key="2">
    <source>
        <dbReference type="Proteomes" id="UP000317036"/>
    </source>
</evidence>
<protein>
    <submittedName>
        <fullName evidence="1">Uncharacterized protein</fullName>
    </submittedName>
</protein>
<accession>A0A559KE32</accession>
<sequence length="114" mass="12923">MSAPVKTKLLIKHVIGRLLLDTEKSGCEFSLTSTEDGRWLMDVHGVESAIIEEIRTLQNELNCFYFEGEGASLRKWWLYDIGVPTLETDVSKARLQLTVNTRIGYSNENTQTSN</sequence>
<name>A0A559KE32_9BACL</name>
<dbReference type="EMBL" id="VNJI01000008">
    <property type="protein sequence ID" value="TVY10397.1"/>
    <property type="molecule type" value="Genomic_DNA"/>
</dbReference>